<feature type="region of interest" description="Disordered" evidence="1">
    <location>
        <begin position="295"/>
        <end position="404"/>
    </location>
</feature>
<dbReference type="Proteomes" id="UP000006039">
    <property type="component" value="Unassembled WGS sequence"/>
</dbReference>
<feature type="compositionally biased region" description="Basic and acidic residues" evidence="1">
    <location>
        <begin position="380"/>
        <end position="404"/>
    </location>
</feature>
<name>J3NKB9_GAET3</name>
<reference evidence="3" key="4">
    <citation type="journal article" date="2015" name="G3 (Bethesda)">
        <title>Genome sequences of three phytopathogenic species of the Magnaporthaceae family of fungi.</title>
        <authorList>
            <person name="Okagaki L.H."/>
            <person name="Nunes C.C."/>
            <person name="Sailsbery J."/>
            <person name="Clay B."/>
            <person name="Brown D."/>
            <person name="John T."/>
            <person name="Oh Y."/>
            <person name="Young N."/>
            <person name="Fitzgerald M."/>
            <person name="Haas B.J."/>
            <person name="Zeng Q."/>
            <person name="Young S."/>
            <person name="Adiconis X."/>
            <person name="Fan L."/>
            <person name="Levin J.Z."/>
            <person name="Mitchell T.K."/>
            <person name="Okubara P.A."/>
            <person name="Farman M.L."/>
            <person name="Kohn L.M."/>
            <person name="Birren B."/>
            <person name="Ma L.-J."/>
            <person name="Dean R.A."/>
        </authorList>
    </citation>
    <scope>NUCLEOTIDE SEQUENCE</scope>
    <source>
        <strain evidence="3">R3-111a-1</strain>
    </source>
</reference>
<dbReference type="HOGENOM" id="CLU_683355_0_0_1"/>
<feature type="compositionally biased region" description="Low complexity" evidence="1">
    <location>
        <begin position="50"/>
        <end position="68"/>
    </location>
</feature>
<evidence type="ECO:0000313" key="3">
    <source>
        <dbReference type="EnsemblFungi" id="EJT81723"/>
    </source>
</evidence>
<dbReference type="RefSeq" id="XP_009217732.1">
    <property type="nucleotide sequence ID" value="XM_009219468.1"/>
</dbReference>
<feature type="compositionally biased region" description="Basic and acidic residues" evidence="1">
    <location>
        <begin position="297"/>
        <end position="312"/>
    </location>
</feature>
<dbReference type="EnsemblFungi" id="EJT81723">
    <property type="protein sequence ID" value="EJT81723"/>
    <property type="gene ID" value="GGTG_01699"/>
</dbReference>
<reference evidence="4" key="1">
    <citation type="submission" date="2010-07" db="EMBL/GenBank/DDBJ databases">
        <title>The genome sequence of Gaeumannomyces graminis var. tritici strain R3-111a-1.</title>
        <authorList>
            <consortium name="The Broad Institute Genome Sequencing Platform"/>
            <person name="Ma L.-J."/>
            <person name="Dead R."/>
            <person name="Young S."/>
            <person name="Zeng Q."/>
            <person name="Koehrsen M."/>
            <person name="Alvarado L."/>
            <person name="Berlin A."/>
            <person name="Chapman S.B."/>
            <person name="Chen Z."/>
            <person name="Freedman E."/>
            <person name="Gellesch M."/>
            <person name="Goldberg J."/>
            <person name="Griggs A."/>
            <person name="Gujja S."/>
            <person name="Heilman E.R."/>
            <person name="Heiman D."/>
            <person name="Hepburn T."/>
            <person name="Howarth C."/>
            <person name="Jen D."/>
            <person name="Larson L."/>
            <person name="Mehta T."/>
            <person name="Neiman D."/>
            <person name="Pearson M."/>
            <person name="Roberts A."/>
            <person name="Saif S."/>
            <person name="Shea T."/>
            <person name="Shenoy N."/>
            <person name="Sisk P."/>
            <person name="Stolte C."/>
            <person name="Sykes S."/>
            <person name="Walk T."/>
            <person name="White J."/>
            <person name="Yandava C."/>
            <person name="Haas B."/>
            <person name="Nusbaum C."/>
            <person name="Birren B."/>
        </authorList>
    </citation>
    <scope>NUCLEOTIDE SEQUENCE [LARGE SCALE GENOMIC DNA]</scope>
    <source>
        <strain evidence="4">R3-111a-1</strain>
    </source>
</reference>
<feature type="compositionally biased region" description="Basic and acidic residues" evidence="1">
    <location>
        <begin position="332"/>
        <end position="342"/>
    </location>
</feature>
<keyword evidence="4" id="KW-1185">Reference proteome</keyword>
<sequence length="404" mass="44530">MPAGDNNSLSSLLVRWKQHVDHHVNTTLSDLFGIPSVVSKSYAAGDNGVAASAPSGGSTPAASAPGPARDSDAGEPTQYHFLEGLLMRQWYHWAVLSPYSPFNLQHLPPPIPNDLSADAASPNGFADAFEDLLRASSGQSLADHQERQRRATDPERRRFDRRVLWLADLRHGNLLASYYPAGSDDSKILGPLMAGSSPTAWLASLRRRGLYDSVFPSDSDIRLSPSRHMRIGSLAVLPPRDPWNFYWQDVADWGFRGWGNAGLRLGFDSGWLGLPEPGEPAQPASRWPETEEALFDGTRRRPQEQPDAREPGTHTTTETIAGPNGTTTIITRNEEVDKDGNVRHTRIVSKTVDADGNEIARQTESRYQASFGGKWSWDSSKTEDGGKQDGDGTKKDSWFWKSDR</sequence>
<dbReference type="eggNOG" id="ENOG502RJXY">
    <property type="taxonomic scope" value="Eukaryota"/>
</dbReference>
<protein>
    <submittedName>
        <fullName evidence="2 3">Uncharacterized protein</fullName>
    </submittedName>
</protein>
<accession>J3NKB9</accession>
<feature type="region of interest" description="Disordered" evidence="1">
    <location>
        <begin position="50"/>
        <end position="75"/>
    </location>
</feature>
<dbReference type="OrthoDB" id="5200663at2759"/>
<organism evidence="2">
    <name type="scientific">Gaeumannomyces tritici (strain R3-111a-1)</name>
    <name type="common">Wheat and barley take-all root rot fungus</name>
    <name type="synonym">Gaeumannomyces graminis var. tritici</name>
    <dbReference type="NCBI Taxonomy" id="644352"/>
    <lineage>
        <taxon>Eukaryota</taxon>
        <taxon>Fungi</taxon>
        <taxon>Dikarya</taxon>
        <taxon>Ascomycota</taxon>
        <taxon>Pezizomycotina</taxon>
        <taxon>Sordariomycetes</taxon>
        <taxon>Sordariomycetidae</taxon>
        <taxon>Magnaporthales</taxon>
        <taxon>Magnaporthaceae</taxon>
        <taxon>Gaeumannomyces</taxon>
    </lineage>
</organism>
<reference evidence="2" key="3">
    <citation type="submission" date="2010-09" db="EMBL/GenBank/DDBJ databases">
        <title>Annotation of Gaeumannomyces graminis var. tritici R3-111a-1.</title>
        <authorList>
            <consortium name="The Broad Institute Genome Sequencing Platform"/>
            <person name="Ma L.-J."/>
            <person name="Dead R."/>
            <person name="Young S.K."/>
            <person name="Zeng Q."/>
            <person name="Gargeya S."/>
            <person name="Fitzgerald M."/>
            <person name="Haas B."/>
            <person name="Abouelleil A."/>
            <person name="Alvarado L."/>
            <person name="Arachchi H.M."/>
            <person name="Berlin A."/>
            <person name="Brown A."/>
            <person name="Chapman S.B."/>
            <person name="Chen Z."/>
            <person name="Dunbar C."/>
            <person name="Freedman E."/>
            <person name="Gearin G."/>
            <person name="Gellesch M."/>
            <person name="Goldberg J."/>
            <person name="Griggs A."/>
            <person name="Gujja S."/>
            <person name="Heiman D."/>
            <person name="Howarth C."/>
            <person name="Larson L."/>
            <person name="Lui A."/>
            <person name="MacDonald P.J.P."/>
            <person name="Mehta T."/>
            <person name="Montmayeur A."/>
            <person name="Murphy C."/>
            <person name="Neiman D."/>
            <person name="Pearson M."/>
            <person name="Priest M."/>
            <person name="Roberts A."/>
            <person name="Saif S."/>
            <person name="Shea T."/>
            <person name="Shenoy N."/>
            <person name="Sisk P."/>
            <person name="Stolte C."/>
            <person name="Sykes S."/>
            <person name="Yandava C."/>
            <person name="Wortman J."/>
            <person name="Nusbaum C."/>
            <person name="Birren B."/>
        </authorList>
    </citation>
    <scope>NUCLEOTIDE SEQUENCE</scope>
    <source>
        <strain evidence="2">R3-111a-1</strain>
    </source>
</reference>
<reference evidence="2" key="2">
    <citation type="submission" date="2010-07" db="EMBL/GenBank/DDBJ databases">
        <authorList>
            <consortium name="The Broad Institute Genome Sequencing Platform"/>
            <consortium name="Broad Institute Genome Sequencing Center for Infectious Disease"/>
            <person name="Ma L.-J."/>
            <person name="Dead R."/>
            <person name="Young S."/>
            <person name="Zeng Q."/>
            <person name="Koehrsen M."/>
            <person name="Alvarado L."/>
            <person name="Berlin A."/>
            <person name="Chapman S.B."/>
            <person name="Chen Z."/>
            <person name="Freedman E."/>
            <person name="Gellesch M."/>
            <person name="Goldberg J."/>
            <person name="Griggs A."/>
            <person name="Gujja S."/>
            <person name="Heilman E.R."/>
            <person name="Heiman D."/>
            <person name="Hepburn T."/>
            <person name="Howarth C."/>
            <person name="Jen D."/>
            <person name="Larson L."/>
            <person name="Mehta T."/>
            <person name="Neiman D."/>
            <person name="Pearson M."/>
            <person name="Roberts A."/>
            <person name="Saif S."/>
            <person name="Shea T."/>
            <person name="Shenoy N."/>
            <person name="Sisk P."/>
            <person name="Stolte C."/>
            <person name="Sykes S."/>
            <person name="Walk T."/>
            <person name="White J."/>
            <person name="Yandava C."/>
            <person name="Haas B."/>
            <person name="Nusbaum C."/>
            <person name="Birren B."/>
        </authorList>
    </citation>
    <scope>NUCLEOTIDE SEQUENCE</scope>
    <source>
        <strain evidence="2">R3-111a-1</strain>
    </source>
</reference>
<feature type="compositionally biased region" description="Polar residues" evidence="1">
    <location>
        <begin position="313"/>
        <end position="331"/>
    </location>
</feature>
<reference evidence="3" key="5">
    <citation type="submission" date="2018-04" db="UniProtKB">
        <authorList>
            <consortium name="EnsemblFungi"/>
        </authorList>
    </citation>
    <scope>IDENTIFICATION</scope>
    <source>
        <strain evidence="3">R3-111a-1</strain>
    </source>
</reference>
<dbReference type="VEuPathDB" id="FungiDB:GGTG_01699"/>
<evidence type="ECO:0000313" key="4">
    <source>
        <dbReference type="Proteomes" id="UP000006039"/>
    </source>
</evidence>
<dbReference type="AlphaFoldDB" id="J3NKB9"/>
<evidence type="ECO:0000313" key="2">
    <source>
        <dbReference type="EMBL" id="EJT81723.1"/>
    </source>
</evidence>
<proteinExistence type="predicted"/>
<dbReference type="EMBL" id="GL385395">
    <property type="protein sequence ID" value="EJT81723.1"/>
    <property type="molecule type" value="Genomic_DNA"/>
</dbReference>
<dbReference type="GeneID" id="20342157"/>
<dbReference type="STRING" id="644352.J3NKB9"/>
<gene>
    <name evidence="3" type="primary">20342157</name>
    <name evidence="2" type="ORF">GGTG_01699</name>
</gene>
<evidence type="ECO:0000256" key="1">
    <source>
        <dbReference type="SAM" id="MobiDB-lite"/>
    </source>
</evidence>